<dbReference type="GO" id="GO:0030245">
    <property type="term" value="P:cellulose catabolic process"/>
    <property type="evidence" value="ECO:0007669"/>
    <property type="project" value="UniProtKB-KW"/>
</dbReference>
<feature type="non-terminal residue" evidence="8">
    <location>
        <position position="202"/>
    </location>
</feature>
<dbReference type="GO" id="GO:0008810">
    <property type="term" value="F:cellulase activity"/>
    <property type="evidence" value="ECO:0007669"/>
    <property type="project" value="UniProtKB-EC"/>
</dbReference>
<dbReference type="Pfam" id="PF00759">
    <property type="entry name" value="Glyco_hydro_9"/>
    <property type="match status" value="1"/>
</dbReference>
<evidence type="ECO:0000313" key="9">
    <source>
        <dbReference type="Proteomes" id="UP000677054"/>
    </source>
</evidence>
<dbReference type="InterPro" id="IPR001701">
    <property type="entry name" value="Glyco_hydro_9"/>
</dbReference>
<comment type="catalytic activity">
    <reaction evidence="1">
        <text>Endohydrolysis of (1-&gt;4)-beta-D-glucosidic linkages in cellulose, lichenin and cereal beta-D-glucans.</text>
        <dbReference type="EC" id="3.2.1.4"/>
    </reaction>
</comment>
<feature type="domain" description="Glycoside hydrolase family 9" evidence="7">
    <location>
        <begin position="2"/>
        <end position="188"/>
    </location>
</feature>
<evidence type="ECO:0000256" key="6">
    <source>
        <dbReference type="ARBA" id="ARBA00023326"/>
    </source>
</evidence>
<reference evidence="8" key="1">
    <citation type="submission" date="2020-11" db="EMBL/GenBank/DDBJ databases">
        <authorList>
            <person name="Tran Van P."/>
        </authorList>
    </citation>
    <scope>NUCLEOTIDE SEQUENCE</scope>
</reference>
<accession>A0A7R9AHP9</accession>
<evidence type="ECO:0000256" key="1">
    <source>
        <dbReference type="ARBA" id="ARBA00000966"/>
    </source>
</evidence>
<dbReference type="EMBL" id="LR908921">
    <property type="protein sequence ID" value="CAD7254389.1"/>
    <property type="molecule type" value="Genomic_DNA"/>
</dbReference>
<dbReference type="SUPFAM" id="SSF48208">
    <property type="entry name" value="Six-hairpin glycosidases"/>
    <property type="match status" value="1"/>
</dbReference>
<evidence type="ECO:0000259" key="7">
    <source>
        <dbReference type="Pfam" id="PF00759"/>
    </source>
</evidence>
<dbReference type="EC" id="3.2.1.4" evidence="3"/>
<dbReference type="OrthoDB" id="10257085at2759"/>
<evidence type="ECO:0000256" key="5">
    <source>
        <dbReference type="ARBA" id="ARBA00023277"/>
    </source>
</evidence>
<evidence type="ECO:0000256" key="2">
    <source>
        <dbReference type="ARBA" id="ARBA00007072"/>
    </source>
</evidence>
<comment type="similarity">
    <text evidence="2">Belongs to the glycosyl hydrolase 9 (cellulase E) family.</text>
</comment>
<dbReference type="Gene3D" id="1.50.10.10">
    <property type="match status" value="1"/>
</dbReference>
<name>A0A7R9AHP9_9CRUS</name>
<dbReference type="AlphaFoldDB" id="A0A7R9AHP9"/>
<keyword evidence="6" id="KW-0624">Polysaccharide degradation</keyword>
<dbReference type="EMBL" id="CAJPEV010009403">
    <property type="protein sequence ID" value="CAG0905654.1"/>
    <property type="molecule type" value="Genomic_DNA"/>
</dbReference>
<sequence length="202" mass="22579">GMYFQRAGMALAEEYASHWKRDLGHPDDSVMYHPSSGKHTGTLNSPKGWYDAGDYNKYVVNASFPLGQFFLLEEQYPNSVADRALNIPESGNALSDYLDELKYEMDWVLTMQDDDGGMFHKLTTKNFEGMVMPHEATNQRYIVGKGTAASLDFAAAAAQASRIFAPYDSTYAGICLQAAKRSYNWSLDNPQVEFVNPEDIST</sequence>
<evidence type="ECO:0000256" key="3">
    <source>
        <dbReference type="ARBA" id="ARBA00012601"/>
    </source>
</evidence>
<keyword evidence="4" id="KW-0136">Cellulose degradation</keyword>
<dbReference type="InterPro" id="IPR008928">
    <property type="entry name" value="6-hairpin_glycosidase_sf"/>
</dbReference>
<dbReference type="Proteomes" id="UP000677054">
    <property type="component" value="Unassembled WGS sequence"/>
</dbReference>
<feature type="non-terminal residue" evidence="8">
    <location>
        <position position="1"/>
    </location>
</feature>
<protein>
    <recommendedName>
        <fullName evidence="3">cellulase</fullName>
        <ecNumber evidence="3">3.2.1.4</ecNumber>
    </recommendedName>
</protein>
<keyword evidence="9" id="KW-1185">Reference proteome</keyword>
<proteinExistence type="inferred from homology"/>
<organism evidence="8">
    <name type="scientific">Darwinula stevensoni</name>
    <dbReference type="NCBI Taxonomy" id="69355"/>
    <lineage>
        <taxon>Eukaryota</taxon>
        <taxon>Metazoa</taxon>
        <taxon>Ecdysozoa</taxon>
        <taxon>Arthropoda</taxon>
        <taxon>Crustacea</taxon>
        <taxon>Oligostraca</taxon>
        <taxon>Ostracoda</taxon>
        <taxon>Podocopa</taxon>
        <taxon>Podocopida</taxon>
        <taxon>Darwinulocopina</taxon>
        <taxon>Darwinuloidea</taxon>
        <taxon>Darwinulidae</taxon>
        <taxon>Darwinula</taxon>
    </lineage>
</organism>
<dbReference type="InterPro" id="IPR012341">
    <property type="entry name" value="6hp_glycosidase-like_sf"/>
</dbReference>
<evidence type="ECO:0000313" key="8">
    <source>
        <dbReference type="EMBL" id="CAD7254389.1"/>
    </source>
</evidence>
<gene>
    <name evidence="8" type="ORF">DSTB1V02_LOCUS14135</name>
</gene>
<keyword evidence="5" id="KW-0119">Carbohydrate metabolism</keyword>
<evidence type="ECO:0000256" key="4">
    <source>
        <dbReference type="ARBA" id="ARBA00023001"/>
    </source>
</evidence>